<reference evidence="3" key="1">
    <citation type="submission" date="2021-06" db="EMBL/GenBank/DDBJ databases">
        <authorList>
            <person name="Kallberg Y."/>
            <person name="Tangrot J."/>
            <person name="Rosling A."/>
        </authorList>
    </citation>
    <scope>NUCLEOTIDE SEQUENCE</scope>
    <source>
        <strain evidence="3">87-6 pot B 2015</strain>
    </source>
</reference>
<keyword evidence="4" id="KW-1185">Reference proteome</keyword>
<organism evidence="3 4">
    <name type="scientific">Funneliformis mosseae</name>
    <name type="common">Endomycorrhizal fungus</name>
    <name type="synonym">Glomus mosseae</name>
    <dbReference type="NCBI Taxonomy" id="27381"/>
    <lineage>
        <taxon>Eukaryota</taxon>
        <taxon>Fungi</taxon>
        <taxon>Fungi incertae sedis</taxon>
        <taxon>Mucoromycota</taxon>
        <taxon>Glomeromycotina</taxon>
        <taxon>Glomeromycetes</taxon>
        <taxon>Glomerales</taxon>
        <taxon>Glomeraceae</taxon>
        <taxon>Funneliformis</taxon>
    </lineage>
</organism>
<dbReference type="AlphaFoldDB" id="A0A9N9DMH3"/>
<dbReference type="EMBL" id="CAJVPP010003969">
    <property type="protein sequence ID" value="CAG8641212.1"/>
    <property type="molecule type" value="Genomic_DNA"/>
</dbReference>
<accession>A0A9N9DMH3</accession>
<evidence type="ECO:0000313" key="4">
    <source>
        <dbReference type="Proteomes" id="UP000789375"/>
    </source>
</evidence>
<evidence type="ECO:0000256" key="1">
    <source>
        <dbReference type="SAM" id="Coils"/>
    </source>
</evidence>
<proteinExistence type="predicted"/>
<protein>
    <submittedName>
        <fullName evidence="3">3354_t:CDS:1</fullName>
    </submittedName>
</protein>
<dbReference type="Proteomes" id="UP000789375">
    <property type="component" value="Unassembled WGS sequence"/>
</dbReference>
<name>A0A9N9DMH3_FUNMO</name>
<feature type="coiled-coil region" evidence="1">
    <location>
        <begin position="141"/>
        <end position="180"/>
    </location>
</feature>
<keyword evidence="1" id="KW-0175">Coiled coil</keyword>
<comment type="caution">
    <text evidence="3">The sequence shown here is derived from an EMBL/GenBank/DDBJ whole genome shotgun (WGS) entry which is preliminary data.</text>
</comment>
<evidence type="ECO:0000256" key="2">
    <source>
        <dbReference type="SAM" id="MobiDB-lite"/>
    </source>
</evidence>
<gene>
    <name evidence="3" type="ORF">FMOSSE_LOCUS10997</name>
</gene>
<evidence type="ECO:0000313" key="3">
    <source>
        <dbReference type="EMBL" id="CAG8641212.1"/>
    </source>
</evidence>
<feature type="region of interest" description="Disordered" evidence="2">
    <location>
        <begin position="99"/>
        <end position="119"/>
    </location>
</feature>
<sequence>MAIGSPNILYVTASLNQYVSNIDHEIWRKSGTNTNIAEAAHVMVNKEGKQLSLLAAILRGKRYDERCYKTIDIHDKTGVPRTHQDKSEVKRMQISIKRKESHTRKYKRQEDSASENEETILSMTDHGKMLELDIEERKMRLREREIKARTAEAEARLIEAKAEELELENQRKKYENEMDK</sequence>